<dbReference type="EMBL" id="BAABHV010000009">
    <property type="protein sequence ID" value="GAA5053031.1"/>
    <property type="molecule type" value="Genomic_DNA"/>
</dbReference>
<organism evidence="3 4">
    <name type="scientific">Erythrobacter westpacificensis</name>
    <dbReference type="NCBI Taxonomy" id="1055231"/>
    <lineage>
        <taxon>Bacteria</taxon>
        <taxon>Pseudomonadati</taxon>
        <taxon>Pseudomonadota</taxon>
        <taxon>Alphaproteobacteria</taxon>
        <taxon>Sphingomonadales</taxon>
        <taxon>Erythrobacteraceae</taxon>
        <taxon>Erythrobacter/Porphyrobacter group</taxon>
        <taxon>Erythrobacter</taxon>
    </lineage>
</organism>
<name>A0ABP9K7M5_9SPHN</name>
<keyword evidence="1" id="KW-0597">Phosphoprotein</keyword>
<reference evidence="4" key="1">
    <citation type="journal article" date="2019" name="Int. J. Syst. Evol. Microbiol.">
        <title>The Global Catalogue of Microorganisms (GCM) 10K type strain sequencing project: providing services to taxonomists for standard genome sequencing and annotation.</title>
        <authorList>
            <consortium name="The Broad Institute Genomics Platform"/>
            <consortium name="The Broad Institute Genome Sequencing Center for Infectious Disease"/>
            <person name="Wu L."/>
            <person name="Ma J."/>
        </authorList>
    </citation>
    <scope>NUCLEOTIDE SEQUENCE [LARGE SCALE GENOMIC DNA]</scope>
    <source>
        <strain evidence="4">JCM 18014</strain>
    </source>
</reference>
<gene>
    <name evidence="3" type="ORF">GCM10023208_14540</name>
</gene>
<dbReference type="PROSITE" id="PS50110">
    <property type="entry name" value="RESPONSE_REGULATORY"/>
    <property type="match status" value="1"/>
</dbReference>
<dbReference type="SUPFAM" id="SSF52172">
    <property type="entry name" value="CheY-like"/>
    <property type="match status" value="1"/>
</dbReference>
<evidence type="ECO:0000259" key="2">
    <source>
        <dbReference type="PROSITE" id="PS50110"/>
    </source>
</evidence>
<dbReference type="InterPro" id="IPR011006">
    <property type="entry name" value="CheY-like_superfamily"/>
</dbReference>
<dbReference type="Gene3D" id="3.40.50.2300">
    <property type="match status" value="1"/>
</dbReference>
<dbReference type="RefSeq" id="WP_346032438.1">
    <property type="nucleotide sequence ID" value="NZ_BAABHV010000009.1"/>
</dbReference>
<evidence type="ECO:0000256" key="1">
    <source>
        <dbReference type="PROSITE-ProRule" id="PRU00169"/>
    </source>
</evidence>
<dbReference type="Proteomes" id="UP001500518">
    <property type="component" value="Unassembled WGS sequence"/>
</dbReference>
<feature type="modified residue" description="4-aspartylphosphate" evidence="1">
    <location>
        <position position="61"/>
    </location>
</feature>
<feature type="domain" description="Response regulatory" evidence="2">
    <location>
        <begin position="11"/>
        <end position="122"/>
    </location>
</feature>
<evidence type="ECO:0000313" key="4">
    <source>
        <dbReference type="Proteomes" id="UP001500518"/>
    </source>
</evidence>
<protein>
    <submittedName>
        <fullName evidence="3">Response regulator</fullName>
    </submittedName>
</protein>
<keyword evidence="4" id="KW-1185">Reference proteome</keyword>
<evidence type="ECO:0000313" key="3">
    <source>
        <dbReference type="EMBL" id="GAA5053031.1"/>
    </source>
</evidence>
<dbReference type="InterPro" id="IPR001789">
    <property type="entry name" value="Sig_transdc_resp-reg_receiver"/>
</dbReference>
<comment type="caution">
    <text evidence="3">The sequence shown here is derived from an EMBL/GenBank/DDBJ whole genome shotgun (WGS) entry which is preliminary data.</text>
</comment>
<accession>A0ABP9K7M5</accession>
<sequence length="126" mass="13700">MASQAATDQPTVLVVEDEVIIALDLSETVRDMGYRVEGPYANKGHAFIAIDQEMPDFAILDVMTADGEVFPLADALTEAGVPIIFHSGHISECEIAKRYPNALTACKPCPPDKLIQMMSEANKRAH</sequence>
<proteinExistence type="predicted"/>